<dbReference type="GO" id="GO:0003677">
    <property type="term" value="F:DNA binding"/>
    <property type="evidence" value="ECO:0007669"/>
    <property type="project" value="UniProtKB-UniRule"/>
</dbReference>
<dbReference type="PROSITE" id="PS50977">
    <property type="entry name" value="HTH_TETR_2"/>
    <property type="match status" value="1"/>
</dbReference>
<dbReference type="SUPFAM" id="SSF46689">
    <property type="entry name" value="Homeodomain-like"/>
    <property type="match status" value="1"/>
</dbReference>
<evidence type="ECO:0000259" key="5">
    <source>
        <dbReference type="PROSITE" id="PS50977"/>
    </source>
</evidence>
<dbReference type="Pfam" id="PF21993">
    <property type="entry name" value="TetR_C_13_2"/>
    <property type="match status" value="1"/>
</dbReference>
<keyword evidence="2 4" id="KW-0238">DNA-binding</keyword>
<dbReference type="SUPFAM" id="SSF48498">
    <property type="entry name" value="Tetracyclin repressor-like, C-terminal domain"/>
    <property type="match status" value="1"/>
</dbReference>
<evidence type="ECO:0000256" key="1">
    <source>
        <dbReference type="ARBA" id="ARBA00023015"/>
    </source>
</evidence>
<evidence type="ECO:0000256" key="2">
    <source>
        <dbReference type="ARBA" id="ARBA00023125"/>
    </source>
</evidence>
<organism evidence="6 7">
    <name type="scientific">Kitasatospora kifunensis</name>
    <name type="common">Streptomyces kifunensis</name>
    <dbReference type="NCBI Taxonomy" id="58351"/>
    <lineage>
        <taxon>Bacteria</taxon>
        <taxon>Bacillati</taxon>
        <taxon>Actinomycetota</taxon>
        <taxon>Actinomycetes</taxon>
        <taxon>Kitasatosporales</taxon>
        <taxon>Streptomycetaceae</taxon>
        <taxon>Kitasatospora</taxon>
    </lineage>
</organism>
<dbReference type="InterPro" id="IPR009057">
    <property type="entry name" value="Homeodomain-like_sf"/>
</dbReference>
<feature type="DNA-binding region" description="H-T-H motif" evidence="4">
    <location>
        <begin position="26"/>
        <end position="45"/>
    </location>
</feature>
<dbReference type="InterPro" id="IPR036271">
    <property type="entry name" value="Tet_transcr_reg_TetR-rel_C_sf"/>
</dbReference>
<evidence type="ECO:0000313" key="7">
    <source>
        <dbReference type="Proteomes" id="UP000540506"/>
    </source>
</evidence>
<keyword evidence="1" id="KW-0805">Transcription regulation</keyword>
<gene>
    <name evidence="6" type="ORF">FHR34_006907</name>
</gene>
<dbReference type="Pfam" id="PF00440">
    <property type="entry name" value="TetR_N"/>
    <property type="match status" value="1"/>
</dbReference>
<feature type="domain" description="HTH tetR-type" evidence="5">
    <location>
        <begin position="3"/>
        <end position="63"/>
    </location>
</feature>
<protein>
    <submittedName>
        <fullName evidence="6">AcrR family transcriptional regulator</fullName>
    </submittedName>
</protein>
<proteinExistence type="predicted"/>
<reference evidence="6 7" key="1">
    <citation type="submission" date="2020-08" db="EMBL/GenBank/DDBJ databases">
        <title>Sequencing the genomes of 1000 actinobacteria strains.</title>
        <authorList>
            <person name="Klenk H.-P."/>
        </authorList>
    </citation>
    <scope>NUCLEOTIDE SEQUENCE [LARGE SCALE GENOMIC DNA]</scope>
    <source>
        <strain evidence="6 7">DSM 41654</strain>
    </source>
</reference>
<dbReference type="EMBL" id="JACHJV010000002">
    <property type="protein sequence ID" value="MBB4927812.1"/>
    <property type="molecule type" value="Genomic_DNA"/>
</dbReference>
<dbReference type="RefSeq" id="WP_221522549.1">
    <property type="nucleotide sequence ID" value="NZ_JACHJV010000002.1"/>
</dbReference>
<dbReference type="Proteomes" id="UP000540506">
    <property type="component" value="Unassembled WGS sequence"/>
</dbReference>
<evidence type="ECO:0000256" key="3">
    <source>
        <dbReference type="ARBA" id="ARBA00023163"/>
    </source>
</evidence>
<dbReference type="InterPro" id="IPR054156">
    <property type="entry name" value="YxaF_TetR_C"/>
</dbReference>
<dbReference type="PANTHER" id="PTHR47506">
    <property type="entry name" value="TRANSCRIPTIONAL REGULATORY PROTEIN"/>
    <property type="match status" value="1"/>
</dbReference>
<dbReference type="Gene3D" id="1.10.357.10">
    <property type="entry name" value="Tetracycline Repressor, domain 2"/>
    <property type="match status" value="1"/>
</dbReference>
<sequence length="191" mass="19356">MAGDTRQRMIEATVTALQHRGVAGMSFTDVLASSGAARGAIYHHFPGGKAQLVAEAAERNGNDVRARLAALPADSPSGVVEAFLELVRPVVAAAVAGGGCAVAAVTVGAGSEVDDEAFRQVASTAFASWVDQLAERLAAAGLASAAADDLAGTLITLLEGAQVLCRAAGDLTSFDQVVRTANSLVVHRYPG</sequence>
<name>A0A7W7R995_KITKI</name>
<keyword evidence="7" id="KW-1185">Reference proteome</keyword>
<dbReference type="PANTHER" id="PTHR47506:SF3">
    <property type="entry name" value="HTH-TYPE TRANSCRIPTIONAL REGULATOR LMRA"/>
    <property type="match status" value="1"/>
</dbReference>
<dbReference type="AlphaFoldDB" id="A0A7W7R995"/>
<accession>A0A7W7R995</accession>
<evidence type="ECO:0000256" key="4">
    <source>
        <dbReference type="PROSITE-ProRule" id="PRU00335"/>
    </source>
</evidence>
<keyword evidence="3" id="KW-0804">Transcription</keyword>
<comment type="caution">
    <text evidence="6">The sequence shown here is derived from an EMBL/GenBank/DDBJ whole genome shotgun (WGS) entry which is preliminary data.</text>
</comment>
<evidence type="ECO:0000313" key="6">
    <source>
        <dbReference type="EMBL" id="MBB4927812.1"/>
    </source>
</evidence>
<dbReference type="InterPro" id="IPR001647">
    <property type="entry name" value="HTH_TetR"/>
</dbReference>